<feature type="coiled-coil region" evidence="1">
    <location>
        <begin position="179"/>
        <end position="227"/>
    </location>
</feature>
<dbReference type="Proteomes" id="UP000747110">
    <property type="component" value="Unassembled WGS sequence"/>
</dbReference>
<feature type="coiled-coil region" evidence="1">
    <location>
        <begin position="104"/>
        <end position="145"/>
    </location>
</feature>
<evidence type="ECO:0000313" key="4">
    <source>
        <dbReference type="Proteomes" id="UP000722791"/>
    </source>
</evidence>
<dbReference type="EMBL" id="BNCQ01000009">
    <property type="protein sequence ID" value="GIM01592.1"/>
    <property type="molecule type" value="Genomic_DNA"/>
</dbReference>
<reference evidence="3" key="1">
    <citation type="journal article" date="2021" name="Proc. Natl. Acad. Sci. U.S.A.">
        <title>Three genomes in the algal genus Volvox reveal the fate of a haploid sex-determining region after a transition to homothallism.</title>
        <authorList>
            <person name="Yamamoto K."/>
            <person name="Hamaji T."/>
            <person name="Kawai-Toyooka H."/>
            <person name="Matsuzaki R."/>
            <person name="Takahashi F."/>
            <person name="Nishimura Y."/>
            <person name="Kawachi M."/>
            <person name="Noguchi H."/>
            <person name="Minakuchi Y."/>
            <person name="Umen J.G."/>
            <person name="Toyoda A."/>
            <person name="Nozaki H."/>
        </authorList>
    </citation>
    <scope>NUCLEOTIDE SEQUENCE</scope>
    <source>
        <strain evidence="3">NIES-3785</strain>
        <strain evidence="2">NIES-3786</strain>
    </source>
</reference>
<evidence type="ECO:0000256" key="1">
    <source>
        <dbReference type="SAM" id="Coils"/>
    </source>
</evidence>
<organism evidence="3 4">
    <name type="scientific">Volvox reticuliferus</name>
    <dbReference type="NCBI Taxonomy" id="1737510"/>
    <lineage>
        <taxon>Eukaryota</taxon>
        <taxon>Viridiplantae</taxon>
        <taxon>Chlorophyta</taxon>
        <taxon>core chlorophytes</taxon>
        <taxon>Chlorophyceae</taxon>
        <taxon>CS clade</taxon>
        <taxon>Chlamydomonadales</taxon>
        <taxon>Volvocaceae</taxon>
        <taxon>Volvox</taxon>
    </lineage>
</organism>
<dbReference type="AlphaFoldDB" id="A0A8J4G7D9"/>
<gene>
    <name evidence="2" type="ORF">Vretifemale_16067</name>
    <name evidence="3" type="ORF">Vretimale_6382</name>
</gene>
<dbReference type="EMBL" id="BNCP01000042">
    <property type="protein sequence ID" value="GIL88016.1"/>
    <property type="molecule type" value="Genomic_DNA"/>
</dbReference>
<dbReference type="OrthoDB" id="552397at2759"/>
<evidence type="ECO:0000313" key="2">
    <source>
        <dbReference type="EMBL" id="GIL88016.1"/>
    </source>
</evidence>
<keyword evidence="1" id="KW-0175">Coiled coil</keyword>
<evidence type="ECO:0000313" key="3">
    <source>
        <dbReference type="EMBL" id="GIM01592.1"/>
    </source>
</evidence>
<accession>A0A8J4G7D9</accession>
<comment type="caution">
    <text evidence="3">The sequence shown here is derived from an EMBL/GenBank/DDBJ whole genome shotgun (WGS) entry which is preliminary data.</text>
</comment>
<protein>
    <submittedName>
        <fullName evidence="3">Uncharacterized protein</fullName>
    </submittedName>
</protein>
<keyword evidence="5" id="KW-1185">Reference proteome</keyword>
<feature type="non-terminal residue" evidence="3">
    <location>
        <position position="273"/>
    </location>
</feature>
<evidence type="ECO:0000313" key="5">
    <source>
        <dbReference type="Proteomes" id="UP000747110"/>
    </source>
</evidence>
<dbReference type="Proteomes" id="UP000722791">
    <property type="component" value="Unassembled WGS sequence"/>
</dbReference>
<sequence length="273" mass="29627">MELNSVDSISWTFRPQSFMSQQGFAPVTGAQLSGSSRSTVFYPNEHHQQQQLVAFHSYSSDGCVGQDQFHLQRDVGDAPISDAAQQASIPNDSHLERLPPRTDFEQLQQKYSELREALDLWQRRASGAQQQADAANSHLVELQRENWLLGAEVMKLRQEVTLLGGNINGHLSMVQGAVVSELQEQLAERLSQITALQEEVGVLVAQLQAAERDAAAAAAAAAAERERLASELGTARLMATARGRGAEGLQAQLTKVSEAAAAEAAELRSQVAE</sequence>
<name>A0A8J4G7D9_9CHLO</name>
<proteinExistence type="predicted"/>